<organism evidence="1 2">
    <name type="scientific">Aquarana catesbeiana</name>
    <name type="common">American bullfrog</name>
    <name type="synonym">Rana catesbeiana</name>
    <dbReference type="NCBI Taxonomy" id="8400"/>
    <lineage>
        <taxon>Eukaryota</taxon>
        <taxon>Metazoa</taxon>
        <taxon>Chordata</taxon>
        <taxon>Craniata</taxon>
        <taxon>Vertebrata</taxon>
        <taxon>Euteleostomi</taxon>
        <taxon>Amphibia</taxon>
        <taxon>Batrachia</taxon>
        <taxon>Anura</taxon>
        <taxon>Neobatrachia</taxon>
        <taxon>Ranoidea</taxon>
        <taxon>Ranidae</taxon>
        <taxon>Aquarana</taxon>
    </lineage>
</organism>
<dbReference type="EMBL" id="KV922682">
    <property type="protein sequence ID" value="PIO07528.1"/>
    <property type="molecule type" value="Genomic_DNA"/>
</dbReference>
<name>A0A2G9PW17_AQUCT</name>
<dbReference type="Proteomes" id="UP000228934">
    <property type="component" value="Unassembled WGS sequence"/>
</dbReference>
<keyword evidence="2" id="KW-1185">Reference proteome</keyword>
<dbReference type="AlphaFoldDB" id="A0A2G9PW17"/>
<accession>A0A2G9PW17</accession>
<evidence type="ECO:0000313" key="2">
    <source>
        <dbReference type="Proteomes" id="UP000228934"/>
    </source>
</evidence>
<gene>
    <name evidence="1" type="ORF">AB205_0027870</name>
</gene>
<proteinExistence type="predicted"/>
<reference evidence="2" key="1">
    <citation type="journal article" date="2017" name="Nat. Commun.">
        <title>The North American bullfrog draft genome provides insight into hormonal regulation of long noncoding RNA.</title>
        <authorList>
            <person name="Hammond S.A."/>
            <person name="Warren R.L."/>
            <person name="Vandervalk B.P."/>
            <person name="Kucuk E."/>
            <person name="Khan H."/>
            <person name="Gibb E.A."/>
            <person name="Pandoh P."/>
            <person name="Kirk H."/>
            <person name="Zhao Y."/>
            <person name="Jones M."/>
            <person name="Mungall A.J."/>
            <person name="Coope R."/>
            <person name="Pleasance S."/>
            <person name="Moore R.A."/>
            <person name="Holt R.A."/>
            <person name="Round J.M."/>
            <person name="Ohora S."/>
            <person name="Walle B.V."/>
            <person name="Veldhoen N."/>
            <person name="Helbing C.C."/>
            <person name="Birol I."/>
        </authorList>
    </citation>
    <scope>NUCLEOTIDE SEQUENCE [LARGE SCALE GENOMIC DNA]</scope>
</reference>
<sequence>MWVLEFLTLGFTTRQLYWIKLKKLWNMDSLQPWTQIETGALTQNPSSILAAVWMGYHQPRFHLPTVNATITTWKSILQASAGLHIQALQQLPILAFKPISLVLPFNQLKDRFNIPNREFYLYLRLRHILTTIPTSHNTLTRDVFAFLHSTQRQSSWNIPPLWVTTKAYTGGALANFSSLGIHTTNSDTSPHLVPSNPYLYNLFQEHFPLGNTDENTI</sequence>
<protein>
    <submittedName>
        <fullName evidence="1">Uncharacterized protein</fullName>
    </submittedName>
</protein>
<evidence type="ECO:0000313" key="1">
    <source>
        <dbReference type="EMBL" id="PIO07528.1"/>
    </source>
</evidence>